<protein>
    <submittedName>
        <fullName evidence="2">Uncharacterized protein</fullName>
    </submittedName>
</protein>
<gene>
    <name evidence="2" type="ORF">PACLA_8A006790</name>
</gene>
<evidence type="ECO:0000313" key="3">
    <source>
        <dbReference type="Proteomes" id="UP001152795"/>
    </source>
</evidence>
<dbReference type="Proteomes" id="UP001152795">
    <property type="component" value="Unassembled WGS sequence"/>
</dbReference>
<name>A0A7D9HE42_PARCT</name>
<accession>A0A7D9HE42</accession>
<dbReference type="EMBL" id="CACRXK020000386">
    <property type="protein sequence ID" value="CAB3981418.1"/>
    <property type="molecule type" value="Genomic_DNA"/>
</dbReference>
<sequence length="1434" mass="161284">MDWSLCALCQLDGNNLIVPSANLNPAVCGYSALARNIDAFINEGLPLPNKINVAVVDLKGDTNIADNLKANKARWHKRCLTELAPSKLKRALDSAANKKRKKTLSEDIPSSKRTRSSIDTSTQLKSCLCLFCNEPGVFRAEYAKTKHPNAHKRMSKVRTDNCDDFVRKAAAEMGDALLLAKLSERNLFARDAFYHLQCMAEFRNRYRAFLVPKDDDTARVKDYESSALAETMMYIQEQLSISTHTDVPASVKLSDIRKTYYNSLSRLVGKEMNVNATRLKDRILDLDSDLQAVPDKKEIYISYKDDMAAALKYASHSQASDVMGLCQIARKIKSELADKKETFTGHFEEQCQEQSVSPTLLSLMNMLTGFESKCKEDSSKFSPALVLAQLLTYNSAQKRSHTGDFRNNAVRETPVAIYIAFLIHSKTRSKDLVDRLHSLGLCVSYDRLSTLSTQLGNNVINQFDKDGLVCPNSLRSKLFTTYAVDNIDHNPSSRTAKDSWHGTAISASQHLENKDDGCVRPSLELQNDKIQSKTLKQLPTEYTSISPYVLKKKDIIAPCDDETSKEWTQKSETSKFCTSDEPWSAFYSSIMENALPAKTITALLPLFREHANTPAMIHHAMLLIKKQTAFLNPGQTPVMTVDQPLYALGKQIQWTKSKDIDDKHILVMMGDLHIEMTFMKCIGDWLDGSGWVHLLALSKVATPGKANAMLSASSNVTFCRYVHQVTACVLYQSMKDAYGWYCNNTEVPLPEAEWLKENIKHPMFRYWSITLKMELILLQFVKAIRSANFDMYVNALQLIAPWMFSLDHYNYARWLPVHINSMVTLQEIHPDVYEQFTAKGFFTAQKSNRKFSRIGLDHNHEQINAKIKGVVGAIGLTENDASLAKWLIAGPEISRMVEEFEDLNKLPECGYILEHHDSNPSAQKHFADDVKRMYDALADLGNPFLDDSDDLYALDTKLVPGPEAIKHLQTVEAIGIAQFKLYMDTRILNNNIPISDTITKNNVQIFKCAKARKSTKKDVQLKTARSDAALFSQLFIACQNRDGDLEQFFAHENQVAPPSLSENGNLRPAKNKSDVIDVVLAVKHTECNETPPVDAKVFDGPAIVNMIKPTDCKTFADYVSSVIQPFIEHHLRSAARLDLVFDRYFKNSLKSGTRSNRGSGVRRVVKANGTMPNNWSTFLRCDENKSELFPLIVDALSENISDRRGLFVGSREDGAVANQNVDLRSLMPCNIEEADERMFVHVQHAAALYPRILIKTVDSDVVVIALSAFHRIHGLRELWLEFGVGKHLKYIPVHEIAVSLGRQTCNALLFFHAFSGCDTTSSLKGKGKKSFNEAWKKMPSVTPVFERVATSQGEISGADRDLLEEFIVTLYCATFDGQKVNDARRYLFTSKGKTMENIPPTAAALSEHIKRSVLQARKWYHCLEATRVVQDPAH</sequence>
<proteinExistence type="predicted"/>
<evidence type="ECO:0000256" key="1">
    <source>
        <dbReference type="SAM" id="MobiDB-lite"/>
    </source>
</evidence>
<organism evidence="2 3">
    <name type="scientific">Paramuricea clavata</name>
    <name type="common">Red gorgonian</name>
    <name type="synonym">Violescent sea-whip</name>
    <dbReference type="NCBI Taxonomy" id="317549"/>
    <lineage>
        <taxon>Eukaryota</taxon>
        <taxon>Metazoa</taxon>
        <taxon>Cnidaria</taxon>
        <taxon>Anthozoa</taxon>
        <taxon>Octocorallia</taxon>
        <taxon>Malacalcyonacea</taxon>
        <taxon>Plexauridae</taxon>
        <taxon>Paramuricea</taxon>
    </lineage>
</organism>
<feature type="region of interest" description="Disordered" evidence="1">
    <location>
        <begin position="91"/>
        <end position="117"/>
    </location>
</feature>
<reference evidence="2" key="1">
    <citation type="submission" date="2020-04" db="EMBL/GenBank/DDBJ databases">
        <authorList>
            <person name="Alioto T."/>
            <person name="Alioto T."/>
            <person name="Gomez Garrido J."/>
        </authorList>
    </citation>
    <scope>NUCLEOTIDE SEQUENCE</scope>
    <source>
        <strain evidence="2">A484AB</strain>
    </source>
</reference>
<dbReference type="OrthoDB" id="5988687at2759"/>
<evidence type="ECO:0000313" key="2">
    <source>
        <dbReference type="EMBL" id="CAB3981418.1"/>
    </source>
</evidence>
<comment type="caution">
    <text evidence="2">The sequence shown here is derived from an EMBL/GenBank/DDBJ whole genome shotgun (WGS) entry which is preliminary data.</text>
</comment>
<dbReference type="PANTHER" id="PTHR47018">
    <property type="entry name" value="CXC DOMAIN-CONTAINING PROTEIN-RELATED"/>
    <property type="match status" value="1"/>
</dbReference>
<keyword evidence="3" id="KW-1185">Reference proteome</keyword>